<evidence type="ECO:0000313" key="3">
    <source>
        <dbReference type="EMBL" id="MCU4753644.1"/>
    </source>
</evidence>
<keyword evidence="4" id="KW-1185">Reference proteome</keyword>
<reference evidence="3 4" key="1">
    <citation type="submission" date="2022-09" db="EMBL/GenBank/DDBJ databases">
        <title>Enrichment on poylsaccharides allowed isolation of novel metabolic and taxonomic groups of Haloarchaea.</title>
        <authorList>
            <person name="Sorokin D.Y."/>
            <person name="Elcheninov A.G."/>
            <person name="Khizhniak T.V."/>
            <person name="Kolganova T.V."/>
            <person name="Kublanov I.V."/>
        </authorList>
    </citation>
    <scope>NUCLEOTIDE SEQUENCE [LARGE SCALE GENOMIC DNA]</scope>
    <source>
        <strain evidence="3 4">AArc-curdl1</strain>
    </source>
</reference>
<evidence type="ECO:0000313" key="4">
    <source>
        <dbReference type="Proteomes" id="UP001321047"/>
    </source>
</evidence>
<comment type="caution">
    <text evidence="3">The sequence shown here is derived from an EMBL/GenBank/DDBJ whole genome shotgun (WGS) entry which is preliminary data.</text>
</comment>
<dbReference type="RefSeq" id="WP_342809955.1">
    <property type="nucleotide sequence ID" value="NZ_JAOPJZ010000019.1"/>
</dbReference>
<dbReference type="AlphaFoldDB" id="A0AAP2ZAD5"/>
<organism evidence="3 4">
    <name type="scientific">Natronosalvus hydrolyticus</name>
    <dbReference type="NCBI Taxonomy" id="2979988"/>
    <lineage>
        <taxon>Archaea</taxon>
        <taxon>Methanobacteriati</taxon>
        <taxon>Methanobacteriota</taxon>
        <taxon>Stenosarchaea group</taxon>
        <taxon>Halobacteria</taxon>
        <taxon>Halobacteriales</taxon>
        <taxon>Natrialbaceae</taxon>
        <taxon>Natronosalvus</taxon>
    </lineage>
</organism>
<protein>
    <submittedName>
        <fullName evidence="3">Uncharacterized protein</fullName>
    </submittedName>
</protein>
<feature type="transmembrane region" description="Helical" evidence="2">
    <location>
        <begin position="107"/>
        <end position="125"/>
    </location>
</feature>
<gene>
    <name evidence="3" type="ORF">OB919_16915</name>
</gene>
<proteinExistence type="predicted"/>
<feature type="compositionally biased region" description="Basic and acidic residues" evidence="1">
    <location>
        <begin position="270"/>
        <end position="289"/>
    </location>
</feature>
<dbReference type="EMBL" id="JAOPJZ010000019">
    <property type="protein sequence ID" value="MCU4753644.1"/>
    <property type="molecule type" value="Genomic_DNA"/>
</dbReference>
<evidence type="ECO:0000256" key="2">
    <source>
        <dbReference type="SAM" id="Phobius"/>
    </source>
</evidence>
<dbReference type="Proteomes" id="UP001321047">
    <property type="component" value="Unassembled WGS sequence"/>
</dbReference>
<name>A0AAP2ZAD5_9EURY</name>
<feature type="transmembrane region" description="Helical" evidence="2">
    <location>
        <begin position="20"/>
        <end position="38"/>
    </location>
</feature>
<accession>A0AAP2ZAD5</accession>
<feature type="transmembrane region" description="Helical" evidence="2">
    <location>
        <begin position="132"/>
        <end position="154"/>
    </location>
</feature>
<feature type="region of interest" description="Disordered" evidence="1">
    <location>
        <begin position="236"/>
        <end position="289"/>
    </location>
</feature>
<evidence type="ECO:0000256" key="1">
    <source>
        <dbReference type="SAM" id="MobiDB-lite"/>
    </source>
</evidence>
<keyword evidence="2" id="KW-0472">Membrane</keyword>
<sequence length="289" mass="31340">MARSGRLATIASRLTELRRALPLIAAALLLLAIALPMWRITLTAPQYPGRALPVELYAYPRLGGEYAEVQLLNHYVGFYFPDPVFLEPNYAVHEKAVAVPEWSFGPLPFIAVAAAGVFVALAPTIRKLKLGLTCQLAGTIAVFAGMFAIIQYRLHQVGHSLDPDAPLRGVDGFTPPVLGPYEIANISGTAWFGPGGYLTIAAIGLLVVAFLLRDSEATLGDVPELARASLERGRRRLRRREDESTDNQPAGDDHPSGTFHAPADEFEAPQTRRTDSSDADAIDTRGERS</sequence>
<keyword evidence="2" id="KW-1133">Transmembrane helix</keyword>
<keyword evidence="2" id="KW-0812">Transmembrane</keyword>
<feature type="transmembrane region" description="Helical" evidence="2">
    <location>
        <begin position="191"/>
        <end position="212"/>
    </location>
</feature>